<dbReference type="EMBL" id="FSQZ01000001">
    <property type="protein sequence ID" value="SIN64141.1"/>
    <property type="molecule type" value="Genomic_DNA"/>
</dbReference>
<accession>A0ABY1JBU2</accession>
<sequence length="345" mass="38144">MARKYDLAICGYYGFGNLGDELICRALVEMAVGLGLERSRICVLSCDPHLTGSSLGVDSVDRWNFFEVFKALRQSRSLLLGGGGLFQDSTSLRSCLYYWGVTLLGRLLGATPWAFGQSVGPLRSKTSRFLARHALKACRVRFVRDEASRDLLSSMGLDSQILPDPVFYFASCMPKNFRSGSVLALNVRPLSGGENTAGLLFQAVKAFCDARGYRTRAICLCEEDLLELRRLGERLDEAIVVKDLKDIASAFEDVRYAVGMRLHFCLLALLFRVPVVAVPYDPKVRSFALSWDIPLWEKGADLGNLISKAKVAQDDEINSARENLTEGFAFAIRKILGDECVGARS</sequence>
<dbReference type="InterPro" id="IPR007345">
    <property type="entry name" value="Polysacch_pyruvyl_Trfase"/>
</dbReference>
<dbReference type="Pfam" id="PF04230">
    <property type="entry name" value="PS_pyruv_trans"/>
    <property type="match status" value="1"/>
</dbReference>
<dbReference type="NCBIfam" id="TIGR03609">
    <property type="entry name" value="S_layer_CsaB"/>
    <property type="match status" value="1"/>
</dbReference>
<dbReference type="GO" id="GO:0016740">
    <property type="term" value="F:transferase activity"/>
    <property type="evidence" value="ECO:0007669"/>
    <property type="project" value="UniProtKB-KW"/>
</dbReference>
<evidence type="ECO:0000259" key="1">
    <source>
        <dbReference type="Pfam" id="PF04230"/>
    </source>
</evidence>
<keyword evidence="2" id="KW-0808">Transferase</keyword>
<dbReference type="Proteomes" id="UP000185093">
    <property type="component" value="Unassembled WGS sequence"/>
</dbReference>
<evidence type="ECO:0000313" key="3">
    <source>
        <dbReference type="Proteomes" id="UP000185093"/>
    </source>
</evidence>
<keyword evidence="3" id="KW-1185">Reference proteome</keyword>
<feature type="domain" description="Polysaccharide pyruvyl transferase" evidence="1">
    <location>
        <begin position="17"/>
        <end position="282"/>
    </location>
</feature>
<comment type="caution">
    <text evidence="2">The sequence shown here is derived from an EMBL/GenBank/DDBJ whole genome shotgun (WGS) entry which is preliminary data.</text>
</comment>
<reference evidence="2 3" key="1">
    <citation type="submission" date="2016-11" db="EMBL/GenBank/DDBJ databases">
        <authorList>
            <person name="Varghese N."/>
            <person name="Submissions S."/>
        </authorList>
    </citation>
    <scope>NUCLEOTIDE SEQUENCE [LARGE SCALE GENOMIC DNA]</scope>
    <source>
        <strain evidence="2 3">DSM 20664</strain>
    </source>
</reference>
<organism evidence="2 3">
    <name type="scientific">Acetomicrobium flavidum</name>
    <dbReference type="NCBI Taxonomy" id="49896"/>
    <lineage>
        <taxon>Bacteria</taxon>
        <taxon>Thermotogati</taxon>
        <taxon>Synergistota</taxon>
        <taxon>Synergistia</taxon>
        <taxon>Synergistales</taxon>
        <taxon>Acetomicrobiaceae</taxon>
        <taxon>Acetomicrobium</taxon>
    </lineage>
</organism>
<evidence type="ECO:0000313" key="2">
    <source>
        <dbReference type="EMBL" id="SIN64141.1"/>
    </source>
</evidence>
<gene>
    <name evidence="2" type="ORF">SAMN05444368_0549</name>
</gene>
<dbReference type="PANTHER" id="PTHR36836:SF1">
    <property type="entry name" value="COLANIC ACID BIOSYNTHESIS PROTEIN WCAK"/>
    <property type="match status" value="1"/>
</dbReference>
<dbReference type="PANTHER" id="PTHR36836">
    <property type="entry name" value="COLANIC ACID BIOSYNTHESIS PROTEIN WCAK"/>
    <property type="match status" value="1"/>
</dbReference>
<protein>
    <submittedName>
        <fullName evidence="2">Polysaccharide pyruvyl transferase CsaB</fullName>
    </submittedName>
</protein>
<name>A0ABY1JBU2_9BACT</name>
<dbReference type="RefSeq" id="WP_074199195.1">
    <property type="nucleotide sequence ID" value="NZ_FSQZ01000001.1"/>
</dbReference>
<proteinExistence type="predicted"/>
<dbReference type="InterPro" id="IPR019896">
    <property type="entry name" value="Polysacch_pyruvyl_Trfase_CsaB"/>
</dbReference>